<keyword evidence="1" id="KW-1133">Transmembrane helix</keyword>
<dbReference type="EMBL" id="JABAEW010000016">
    <property type="protein sequence ID" value="NMD86914.1"/>
    <property type="molecule type" value="Genomic_DNA"/>
</dbReference>
<sequence length="250" mass="27203">MKTHSAPAGLPVTPPIAALPRLFTLIELLIVIAIIAILASMLLPALNKARSKAQEARCLGNQRQIFTGVAMYTDDFRGILPPNFRSVTGSSAGETRSLSENGFAYPNVGLGVVAAGGYFGGQADYTRKVQDGIIDRPRILRCPANPPGGWIAEKNFSDYIYARDCSNVYCTLPSFNMPFNRLKREVLTFCVTGDFLLRNGVEGKYAGILPGHNGGITVVRANGSAHWVPVGLYRTASSLEWRLKRIDNMN</sequence>
<dbReference type="AlphaFoldDB" id="A0A848AT45"/>
<gene>
    <name evidence="2" type="ORF">HF882_09995</name>
</gene>
<evidence type="ECO:0000313" key="3">
    <source>
        <dbReference type="Proteomes" id="UP000576225"/>
    </source>
</evidence>
<dbReference type="PANTHER" id="PTHR30093:SF2">
    <property type="entry name" value="TYPE II SECRETION SYSTEM PROTEIN H"/>
    <property type="match status" value="1"/>
</dbReference>
<dbReference type="InterPro" id="IPR012902">
    <property type="entry name" value="N_methyl_site"/>
</dbReference>
<organism evidence="2 3">
    <name type="scientific">Victivallis vadensis</name>
    <dbReference type="NCBI Taxonomy" id="172901"/>
    <lineage>
        <taxon>Bacteria</taxon>
        <taxon>Pseudomonadati</taxon>
        <taxon>Lentisphaerota</taxon>
        <taxon>Lentisphaeria</taxon>
        <taxon>Victivallales</taxon>
        <taxon>Victivallaceae</taxon>
        <taxon>Victivallis</taxon>
    </lineage>
</organism>
<keyword evidence="1" id="KW-0812">Transmembrane</keyword>
<dbReference type="InterPro" id="IPR045584">
    <property type="entry name" value="Pilin-like"/>
</dbReference>
<keyword evidence="1" id="KW-0472">Membrane</keyword>
<dbReference type="NCBIfam" id="TIGR02532">
    <property type="entry name" value="IV_pilin_GFxxxE"/>
    <property type="match status" value="1"/>
</dbReference>
<feature type="transmembrane region" description="Helical" evidence="1">
    <location>
        <begin position="22"/>
        <end position="43"/>
    </location>
</feature>
<proteinExistence type="predicted"/>
<evidence type="ECO:0000313" key="2">
    <source>
        <dbReference type="EMBL" id="NMD86914.1"/>
    </source>
</evidence>
<dbReference type="Proteomes" id="UP000576225">
    <property type="component" value="Unassembled WGS sequence"/>
</dbReference>
<reference evidence="2 3" key="1">
    <citation type="submission" date="2020-04" db="EMBL/GenBank/DDBJ databases">
        <authorList>
            <person name="Hitch T.C.A."/>
            <person name="Wylensek D."/>
            <person name="Clavel T."/>
        </authorList>
    </citation>
    <scope>NUCLEOTIDE SEQUENCE [LARGE SCALE GENOMIC DNA]</scope>
    <source>
        <strain evidence="2 3">COR2-253-APC-1A</strain>
    </source>
</reference>
<evidence type="ECO:0000256" key="1">
    <source>
        <dbReference type="SAM" id="Phobius"/>
    </source>
</evidence>
<dbReference type="Gene3D" id="3.30.700.10">
    <property type="entry name" value="Glycoprotein, Type 4 Pilin"/>
    <property type="match status" value="1"/>
</dbReference>
<dbReference type="SUPFAM" id="SSF54523">
    <property type="entry name" value="Pili subunits"/>
    <property type="match status" value="1"/>
</dbReference>
<dbReference type="RefSeq" id="WP_168962503.1">
    <property type="nucleotide sequence ID" value="NZ_CAUFPP010000159.1"/>
</dbReference>
<protein>
    <submittedName>
        <fullName evidence="2">Prepilin-type N-terminal cleavage/methylation domain-containing protein</fullName>
    </submittedName>
</protein>
<comment type="caution">
    <text evidence="2">The sequence shown here is derived from an EMBL/GenBank/DDBJ whole genome shotgun (WGS) entry which is preliminary data.</text>
</comment>
<accession>A0A848AT45</accession>
<name>A0A848AT45_9BACT</name>
<dbReference type="PANTHER" id="PTHR30093">
    <property type="entry name" value="GENERAL SECRETION PATHWAY PROTEIN G"/>
    <property type="match status" value="1"/>
</dbReference>